<gene>
    <name evidence="2" type="ORF">H6G03_35190</name>
</gene>
<name>A0A926ZKN4_9CYAN</name>
<organism evidence="2 3">
    <name type="scientific">Aerosakkonema funiforme FACHB-1375</name>
    <dbReference type="NCBI Taxonomy" id="2949571"/>
    <lineage>
        <taxon>Bacteria</taxon>
        <taxon>Bacillati</taxon>
        <taxon>Cyanobacteriota</taxon>
        <taxon>Cyanophyceae</taxon>
        <taxon>Oscillatoriophycideae</taxon>
        <taxon>Aerosakkonematales</taxon>
        <taxon>Aerosakkonemataceae</taxon>
        <taxon>Aerosakkonema</taxon>
    </lineage>
</organism>
<proteinExistence type="predicted"/>
<evidence type="ECO:0000256" key="1">
    <source>
        <dbReference type="SAM" id="Coils"/>
    </source>
</evidence>
<keyword evidence="3" id="KW-1185">Reference proteome</keyword>
<dbReference type="EMBL" id="JACJPW010000180">
    <property type="protein sequence ID" value="MBD2186245.1"/>
    <property type="molecule type" value="Genomic_DNA"/>
</dbReference>
<protein>
    <submittedName>
        <fullName evidence="2">Uncharacterized protein</fullName>
    </submittedName>
</protein>
<reference evidence="2" key="1">
    <citation type="journal article" date="2015" name="ISME J.">
        <title>Draft Genome Sequence of Streptomyces incarnatus NRRL8089, which Produces the Nucleoside Antibiotic Sinefungin.</title>
        <authorList>
            <person name="Oshima K."/>
            <person name="Hattori M."/>
            <person name="Shimizu H."/>
            <person name="Fukuda K."/>
            <person name="Nemoto M."/>
            <person name="Inagaki K."/>
            <person name="Tamura T."/>
        </authorList>
    </citation>
    <scope>NUCLEOTIDE SEQUENCE</scope>
    <source>
        <strain evidence="2">FACHB-1375</strain>
    </source>
</reference>
<feature type="coiled-coil region" evidence="1">
    <location>
        <begin position="30"/>
        <end position="57"/>
    </location>
</feature>
<sequence>MARRVRIENLKVRVRKKRFGNRDSAWEKQLQEFDRRISGLENQVAKILEMLQQIVEERESGGAGEWG</sequence>
<evidence type="ECO:0000313" key="3">
    <source>
        <dbReference type="Proteomes" id="UP000641646"/>
    </source>
</evidence>
<keyword evidence="1" id="KW-0175">Coiled coil</keyword>
<dbReference type="AlphaFoldDB" id="A0A926ZKN4"/>
<evidence type="ECO:0000313" key="2">
    <source>
        <dbReference type="EMBL" id="MBD2186245.1"/>
    </source>
</evidence>
<dbReference type="RefSeq" id="WP_190475373.1">
    <property type="nucleotide sequence ID" value="NZ_JACJPW010000180.1"/>
</dbReference>
<accession>A0A926ZKN4</accession>
<feature type="non-terminal residue" evidence="2">
    <location>
        <position position="67"/>
    </location>
</feature>
<reference evidence="2" key="2">
    <citation type="submission" date="2020-08" db="EMBL/GenBank/DDBJ databases">
        <authorList>
            <person name="Chen M."/>
            <person name="Teng W."/>
            <person name="Zhao L."/>
            <person name="Hu C."/>
            <person name="Zhou Y."/>
            <person name="Han B."/>
            <person name="Song L."/>
            <person name="Shu W."/>
        </authorList>
    </citation>
    <scope>NUCLEOTIDE SEQUENCE</scope>
    <source>
        <strain evidence="2">FACHB-1375</strain>
    </source>
</reference>
<comment type="caution">
    <text evidence="2">The sequence shown here is derived from an EMBL/GenBank/DDBJ whole genome shotgun (WGS) entry which is preliminary data.</text>
</comment>
<dbReference type="Proteomes" id="UP000641646">
    <property type="component" value="Unassembled WGS sequence"/>
</dbReference>